<dbReference type="AlphaFoldDB" id="U7QGQ7"/>
<sequence>MKNWEFLLQKEGDTTWLPLETPDVEILEGRYRVVARSSYPNAKIEIRIIHHALEETPPVRRVQTRNTNTSAEGLMVVIPYTRLKPGIWELSCSPHRPAALVNLSSDNGVKLRVLSNDSEPLEHPPTFDDDLSSDSDEAVSDENDHEDDSQTTVTAKSIVEIVDERNTTPETSPPETSPPETQPEFASIELTGDTDSTPNSETKPSDESSDTEFVIAAESSPEPSETVSPEYDDRLQVEVQNIQLTLEQDSFVAKLGQALLISGRVEAATSSEPLNPEPIQYSVDQPHVEVYLRDPHNSNILLQVQQAIPQSILPISFACLIYIPFECQTRLILGEVVISSHGESLTRHSFSIATQVEHLLQVLETDFSSQAEIDETTDQPDEVELENRLHLIDPNASPEPEPPVSKPNSRRPTVPVVSANAQTPIDETTSSSSLELPSFGSFLSGDSEPSVDSTASSSEQTPTTSQEAADAEILTPTDETSPEFISSETDDEESEEAQLVQVSPIDPAFQALKLENRFWSRLNSLAQDQDLSQWMKQAKPTPLPDTSFVQTRQDESPKPSVSSPSADAEPLFPSFDDDLESQEIVVDDESLETPPSSVASRPPLRLLDSRHSQSSTSESLSAISEDEPIPAPTLEVINPEIIAGRTVKVRVRMSENLPRIYVKIWVYDRQSRSIVDGPRWLTEFSPNGLDQIETTVNLEIAYGSLEVQFEAIAVEMQTQRESHKVIVKRSVVPPAAPTLPLDEE</sequence>
<evidence type="ECO:0000256" key="1">
    <source>
        <dbReference type="SAM" id="MobiDB-lite"/>
    </source>
</evidence>
<keyword evidence="3" id="KW-1185">Reference proteome</keyword>
<feature type="compositionally biased region" description="Acidic residues" evidence="1">
    <location>
        <begin position="127"/>
        <end position="149"/>
    </location>
</feature>
<dbReference type="EMBL" id="AUZM01000026">
    <property type="protein sequence ID" value="ERT07073.1"/>
    <property type="molecule type" value="Genomic_DNA"/>
</dbReference>
<gene>
    <name evidence="2" type="ORF">M595_2926</name>
</gene>
<feature type="region of interest" description="Disordered" evidence="1">
    <location>
        <begin position="538"/>
        <end position="574"/>
    </location>
</feature>
<feature type="region of interest" description="Disordered" evidence="1">
    <location>
        <begin position="586"/>
        <end position="626"/>
    </location>
</feature>
<reference evidence="2 3" key="1">
    <citation type="journal article" date="2013" name="Front. Microbiol.">
        <title>Comparative genomic analyses of the cyanobacterium, Lyngbya aestuarii BL J, a powerful hydrogen producer.</title>
        <authorList>
            <person name="Kothari A."/>
            <person name="Vaughn M."/>
            <person name="Garcia-Pichel F."/>
        </authorList>
    </citation>
    <scope>NUCLEOTIDE SEQUENCE [LARGE SCALE GENOMIC DNA]</scope>
    <source>
        <strain evidence="2 3">BL J</strain>
    </source>
</reference>
<accession>U7QGQ7</accession>
<dbReference type="PATRIC" id="fig|1348334.3.peg.2831"/>
<dbReference type="Proteomes" id="UP000017127">
    <property type="component" value="Unassembled WGS sequence"/>
</dbReference>
<feature type="compositionally biased region" description="Low complexity" evidence="1">
    <location>
        <begin position="612"/>
        <end position="623"/>
    </location>
</feature>
<feature type="region of interest" description="Disordered" evidence="1">
    <location>
        <begin position="391"/>
        <end position="499"/>
    </location>
</feature>
<evidence type="ECO:0000313" key="2">
    <source>
        <dbReference type="EMBL" id="ERT07073.1"/>
    </source>
</evidence>
<feature type="region of interest" description="Disordered" evidence="1">
    <location>
        <begin position="164"/>
        <end position="183"/>
    </location>
</feature>
<feature type="compositionally biased region" description="Low complexity" evidence="1">
    <location>
        <begin position="427"/>
        <end position="445"/>
    </location>
</feature>
<protein>
    <submittedName>
        <fullName evidence="2">Uncharacterized protein</fullName>
    </submittedName>
</protein>
<comment type="caution">
    <text evidence="2">The sequence shown here is derived from an EMBL/GenBank/DDBJ whole genome shotgun (WGS) entry which is preliminary data.</text>
</comment>
<feature type="compositionally biased region" description="Low complexity" evidence="1">
    <location>
        <begin position="453"/>
        <end position="468"/>
    </location>
</feature>
<feature type="compositionally biased region" description="Low complexity" evidence="1">
    <location>
        <begin position="218"/>
        <end position="229"/>
    </location>
</feature>
<feature type="region of interest" description="Disordered" evidence="1">
    <location>
        <begin position="116"/>
        <end position="155"/>
    </location>
</feature>
<organism evidence="2 3">
    <name type="scientific">Lyngbya aestuarii BL J</name>
    <dbReference type="NCBI Taxonomy" id="1348334"/>
    <lineage>
        <taxon>Bacteria</taxon>
        <taxon>Bacillati</taxon>
        <taxon>Cyanobacteriota</taxon>
        <taxon>Cyanophyceae</taxon>
        <taxon>Oscillatoriophycideae</taxon>
        <taxon>Oscillatoriales</taxon>
        <taxon>Microcoleaceae</taxon>
        <taxon>Lyngbya</taxon>
    </lineage>
</organism>
<feature type="compositionally biased region" description="Pro residues" evidence="1">
    <location>
        <begin position="171"/>
        <end position="181"/>
    </location>
</feature>
<feature type="region of interest" description="Disordered" evidence="1">
    <location>
        <begin position="190"/>
        <end position="229"/>
    </location>
</feature>
<evidence type="ECO:0000313" key="3">
    <source>
        <dbReference type="Proteomes" id="UP000017127"/>
    </source>
</evidence>
<proteinExistence type="predicted"/>
<name>U7QGQ7_9CYAN</name>
<feature type="compositionally biased region" description="Polar residues" evidence="1">
    <location>
        <begin position="193"/>
        <end position="202"/>
    </location>
</feature>